<dbReference type="EMBL" id="AP021875">
    <property type="protein sequence ID" value="BBO74948.1"/>
    <property type="molecule type" value="Genomic_DNA"/>
</dbReference>
<dbReference type="AlphaFoldDB" id="A0A5K7Z212"/>
<dbReference type="PANTHER" id="PTHR30332">
    <property type="entry name" value="PROBABLE GENERAL SECRETION PATHWAY PROTEIN D"/>
    <property type="match status" value="1"/>
</dbReference>
<dbReference type="GO" id="GO:0009306">
    <property type="term" value="P:protein secretion"/>
    <property type="evidence" value="ECO:0007669"/>
    <property type="project" value="InterPro"/>
</dbReference>
<evidence type="ECO:0000313" key="5">
    <source>
        <dbReference type="EMBL" id="BBO74948.1"/>
    </source>
</evidence>
<dbReference type="RefSeq" id="WP_155303918.1">
    <property type="nucleotide sequence ID" value="NZ_AP021875.1"/>
</dbReference>
<keyword evidence="6" id="KW-1185">Reference proteome</keyword>
<evidence type="ECO:0000259" key="4">
    <source>
        <dbReference type="Pfam" id="PF13629"/>
    </source>
</evidence>
<feature type="domain" description="Pilus formation protein N-terminal" evidence="4">
    <location>
        <begin position="42"/>
        <end position="109"/>
    </location>
</feature>
<feature type="domain" description="Type II/III secretion system secretin-like" evidence="3">
    <location>
        <begin position="251"/>
        <end position="412"/>
    </location>
</feature>
<dbReference type="Proteomes" id="UP000427769">
    <property type="component" value="Chromosome"/>
</dbReference>
<evidence type="ECO:0000256" key="2">
    <source>
        <dbReference type="SAM" id="MobiDB-lite"/>
    </source>
</evidence>
<protein>
    <submittedName>
        <fullName evidence="5">Pilus assembly protein CpaC</fullName>
    </submittedName>
</protein>
<reference evidence="5 6" key="1">
    <citation type="submission" date="2019-11" db="EMBL/GenBank/DDBJ databases">
        <title>Comparative genomics of hydrocarbon-degrading Desulfosarcina strains.</title>
        <authorList>
            <person name="Watanabe M."/>
            <person name="Kojima H."/>
            <person name="Fukui M."/>
        </authorList>
    </citation>
    <scope>NUCLEOTIDE SEQUENCE [LARGE SCALE GENOMIC DNA]</scope>
    <source>
        <strain evidence="5 6">PP31</strain>
    </source>
</reference>
<evidence type="ECO:0000259" key="3">
    <source>
        <dbReference type="Pfam" id="PF00263"/>
    </source>
</evidence>
<dbReference type="KEGG" id="dwd:DSCW_23650"/>
<name>A0A5K7Z212_9BACT</name>
<comment type="similarity">
    <text evidence="1">Belongs to the bacterial secretin family.</text>
</comment>
<feature type="region of interest" description="Disordered" evidence="2">
    <location>
        <begin position="448"/>
        <end position="467"/>
    </location>
</feature>
<dbReference type="Pfam" id="PF00263">
    <property type="entry name" value="Secretin"/>
    <property type="match status" value="1"/>
</dbReference>
<sequence length="467" mass="50862">MLLVKQSKNLRAAVLVTILILLMVDISWSAELLMASQTHTVKKLNLLVGKSIVLKSEASAKRISIANPDIADFVLISPNEVYITAKSVGTTNMTLWQKQGGYQVFDLHVGFDVSLLKQDLNQILPEEKDLRVTAAKDSITLSGRVSDAANLSRVLTIARSYAPGGKVNNLVEVRGVQQVMLEVRVAEMQRSLGKRMGVNFNYLSQSGNYGFSFLGGLSGLNEDGELIFSDSVNALFEFTSNGTNWMGFIDALKSDGLVKVLAEPTLIAMSGESAYFLAGGEFPIPVPSGDGDITIDYREFGVRLAFTPTVLSGNKINIRVAPEVSELDFTTAVQFEGFVTPGLSTRKTETVIELADGQSFAIAGLLRDTARDTIDKFPFLGDIPVLGALFRSRSYQKNETELVIIATPHLVKPLDMKNQTLPTDFYTEPNDAEFYVLGVMEGENTGSPTNLIGDLDGEFGHAMPEKK</sequence>
<dbReference type="InterPro" id="IPR004846">
    <property type="entry name" value="T2SS/T3SS_dom"/>
</dbReference>
<dbReference type="GO" id="GO:0015627">
    <property type="term" value="C:type II protein secretion system complex"/>
    <property type="evidence" value="ECO:0007669"/>
    <property type="project" value="TreeGrafter"/>
</dbReference>
<accession>A0A5K7Z212</accession>
<proteinExistence type="inferred from homology"/>
<gene>
    <name evidence="5" type="ORF">DSCW_23650</name>
</gene>
<dbReference type="PANTHER" id="PTHR30332:SF17">
    <property type="entry name" value="TYPE IV PILIATION SYSTEM PROTEIN DR_0774-RELATED"/>
    <property type="match status" value="1"/>
</dbReference>
<dbReference type="InterPro" id="IPR001775">
    <property type="entry name" value="GspD/PilQ"/>
</dbReference>
<dbReference type="PRINTS" id="PR00811">
    <property type="entry name" value="BCTERIALGSPD"/>
</dbReference>
<evidence type="ECO:0000313" key="6">
    <source>
        <dbReference type="Proteomes" id="UP000427769"/>
    </source>
</evidence>
<evidence type="ECO:0000256" key="1">
    <source>
        <dbReference type="RuleBase" id="RU004003"/>
    </source>
</evidence>
<dbReference type="InterPro" id="IPR050810">
    <property type="entry name" value="Bact_Secretion_Sys_Channel"/>
</dbReference>
<dbReference type="InterPro" id="IPR032789">
    <property type="entry name" value="T2SS-T3SS_pil_N"/>
</dbReference>
<dbReference type="OrthoDB" id="9775455at2"/>
<dbReference type="Pfam" id="PF13629">
    <property type="entry name" value="T2SS-T3SS_pil_N"/>
    <property type="match status" value="1"/>
</dbReference>
<organism evidence="5 6">
    <name type="scientific">Desulfosarcina widdelii</name>
    <dbReference type="NCBI Taxonomy" id="947919"/>
    <lineage>
        <taxon>Bacteria</taxon>
        <taxon>Pseudomonadati</taxon>
        <taxon>Thermodesulfobacteriota</taxon>
        <taxon>Desulfobacteria</taxon>
        <taxon>Desulfobacterales</taxon>
        <taxon>Desulfosarcinaceae</taxon>
        <taxon>Desulfosarcina</taxon>
    </lineage>
</organism>